<dbReference type="InterPro" id="IPR002347">
    <property type="entry name" value="SDR_fam"/>
</dbReference>
<evidence type="ECO:0000313" key="1">
    <source>
        <dbReference type="EMBL" id="KAK8067990.1"/>
    </source>
</evidence>
<reference evidence="1 2" key="1">
    <citation type="submission" date="2023-01" db="EMBL/GenBank/DDBJ databases">
        <title>Analysis of 21 Apiospora genomes using comparative genomics revels a genus with tremendous synthesis potential of carbohydrate active enzymes and secondary metabolites.</title>
        <authorList>
            <person name="Sorensen T."/>
        </authorList>
    </citation>
    <scope>NUCLEOTIDE SEQUENCE [LARGE SCALE GENOMIC DNA]</scope>
    <source>
        <strain evidence="1 2">CBS 83171</strain>
    </source>
</reference>
<gene>
    <name evidence="1" type="ORF">PG996_007102</name>
</gene>
<keyword evidence="2" id="KW-1185">Reference proteome</keyword>
<name>A0ABR1V9V5_9PEZI</name>
<organism evidence="1 2">
    <name type="scientific">Apiospora saccharicola</name>
    <dbReference type="NCBI Taxonomy" id="335842"/>
    <lineage>
        <taxon>Eukaryota</taxon>
        <taxon>Fungi</taxon>
        <taxon>Dikarya</taxon>
        <taxon>Ascomycota</taxon>
        <taxon>Pezizomycotina</taxon>
        <taxon>Sordariomycetes</taxon>
        <taxon>Xylariomycetidae</taxon>
        <taxon>Amphisphaeriales</taxon>
        <taxon>Apiosporaceae</taxon>
        <taxon>Apiospora</taxon>
    </lineage>
</organism>
<dbReference type="Proteomes" id="UP001446871">
    <property type="component" value="Unassembled WGS sequence"/>
</dbReference>
<comment type="caution">
    <text evidence="1">The sequence shown here is derived from an EMBL/GenBank/DDBJ whole genome shotgun (WGS) entry which is preliminary data.</text>
</comment>
<dbReference type="InterPro" id="IPR036291">
    <property type="entry name" value="NAD(P)-bd_dom_sf"/>
</dbReference>
<dbReference type="Pfam" id="PF00106">
    <property type="entry name" value="adh_short"/>
    <property type="match status" value="1"/>
</dbReference>
<proteinExistence type="predicted"/>
<accession>A0ABR1V9V5</accession>
<protein>
    <recommendedName>
        <fullName evidence="3">NAD(P)-binding protein</fullName>
    </recommendedName>
</protein>
<sequence length="300" mass="32761">MASSSPDQRRLLVLIGSGPGIGVATASLFASKGFSVALLSRDDERQQEDAAKVRSSVTAGEVTVKVESFPVDARDHVALRTALEAVHASLGPPEVVVYNAARVGFSQFGEFTPDELLDDFKVNGVGIYTASVWAMPYLVELASSSSSQEEEREENGRRRHPSFLLSGSGINYSPLPPIFSLSMQKAAQSNLLKTLEQMFGPQGVHIARLDINGFVREDDEVMAPARCAEQHWRLSQQDRDSWEHVVDVGMMDALIAAMKAQGFMLTSSQYPECYHKRGREAPGPFSYAMASDVAYMTPTP</sequence>
<dbReference type="PANTHER" id="PTHR43431:SF1">
    <property type="entry name" value="OS08G0476300 PROTEIN"/>
    <property type="match status" value="1"/>
</dbReference>
<dbReference type="Gene3D" id="3.40.50.720">
    <property type="entry name" value="NAD(P)-binding Rossmann-like Domain"/>
    <property type="match status" value="1"/>
</dbReference>
<dbReference type="PANTHER" id="PTHR43431">
    <property type="entry name" value="OXIDOREDUCTASE, SHORT CHAIN DEHYDROGENASE/REDUCTASE FAMILY (AFU_ORTHOLOGUE AFUA_5G14000)"/>
    <property type="match status" value="1"/>
</dbReference>
<evidence type="ECO:0008006" key="3">
    <source>
        <dbReference type="Google" id="ProtNLM"/>
    </source>
</evidence>
<evidence type="ECO:0000313" key="2">
    <source>
        <dbReference type="Proteomes" id="UP001446871"/>
    </source>
</evidence>
<dbReference type="SUPFAM" id="SSF51735">
    <property type="entry name" value="NAD(P)-binding Rossmann-fold domains"/>
    <property type="match status" value="1"/>
</dbReference>
<dbReference type="EMBL" id="JAQQWM010000004">
    <property type="protein sequence ID" value="KAK8067990.1"/>
    <property type="molecule type" value="Genomic_DNA"/>
</dbReference>